<evidence type="ECO:0000256" key="1">
    <source>
        <dbReference type="SAM" id="MobiDB-lite"/>
    </source>
</evidence>
<keyword evidence="2" id="KW-0472">Membrane</keyword>
<feature type="region of interest" description="Disordered" evidence="1">
    <location>
        <begin position="1"/>
        <end position="73"/>
    </location>
</feature>
<keyword evidence="2" id="KW-1133">Transmembrane helix</keyword>
<proteinExistence type="predicted"/>
<evidence type="ECO:0000313" key="3">
    <source>
        <dbReference type="EMBL" id="TDP91175.1"/>
    </source>
</evidence>
<dbReference type="Proteomes" id="UP000295444">
    <property type="component" value="Unassembled WGS sequence"/>
</dbReference>
<accession>A0A4R6RXU0</accession>
<feature type="transmembrane region" description="Helical" evidence="2">
    <location>
        <begin position="147"/>
        <end position="165"/>
    </location>
</feature>
<dbReference type="EMBL" id="SNXZ01000009">
    <property type="protein sequence ID" value="TDP91175.1"/>
    <property type="molecule type" value="Genomic_DNA"/>
</dbReference>
<comment type="caution">
    <text evidence="3">The sequence shown here is derived from an EMBL/GenBank/DDBJ whole genome shotgun (WGS) entry which is preliminary data.</text>
</comment>
<feature type="compositionally biased region" description="Low complexity" evidence="1">
    <location>
        <begin position="1"/>
        <end position="66"/>
    </location>
</feature>
<feature type="transmembrane region" description="Helical" evidence="2">
    <location>
        <begin position="81"/>
        <end position="105"/>
    </location>
</feature>
<keyword evidence="4" id="KW-1185">Reference proteome</keyword>
<evidence type="ECO:0000256" key="2">
    <source>
        <dbReference type="SAM" id="Phobius"/>
    </source>
</evidence>
<evidence type="ECO:0000313" key="4">
    <source>
        <dbReference type="Proteomes" id="UP000295444"/>
    </source>
</evidence>
<feature type="transmembrane region" description="Helical" evidence="2">
    <location>
        <begin position="117"/>
        <end position="135"/>
    </location>
</feature>
<sequence length="219" mass="22118">MTNPYGQPGQDPQQAGGYQQSGGYPQSGGFQQPGTPPGGYQQPGTPPGGYAQPAYPSAPSYPSSGQNPNQLLNTRPGSATAAAVLGFVQAGITLITTILMLIGLAGVGSGGEGGELALAWIVTLAQALGAALLIYGGVQLVSGTGRTIFLAGVGVELAICLYYLIRILSLDTSGELPGASELKSSAAMIPILFAVMPVIALCLALTGNVATWAQSKRAR</sequence>
<reference evidence="3 4" key="1">
    <citation type="submission" date="2019-03" db="EMBL/GenBank/DDBJ databases">
        <title>Genomic Encyclopedia of Type Strains, Phase IV (KMG-IV): sequencing the most valuable type-strain genomes for metagenomic binning, comparative biology and taxonomic classification.</title>
        <authorList>
            <person name="Goeker M."/>
        </authorList>
    </citation>
    <scope>NUCLEOTIDE SEQUENCE [LARGE SCALE GENOMIC DNA]</scope>
    <source>
        <strain evidence="3 4">DSM 45361</strain>
    </source>
</reference>
<gene>
    <name evidence="3" type="ORF">EV186_109167</name>
</gene>
<name>A0A4R6RXU0_LABRH</name>
<keyword evidence="2" id="KW-0812">Transmembrane</keyword>
<feature type="transmembrane region" description="Helical" evidence="2">
    <location>
        <begin position="185"/>
        <end position="210"/>
    </location>
</feature>
<organism evidence="3 4">
    <name type="scientific">Labedaea rhizosphaerae</name>
    <dbReference type="NCBI Taxonomy" id="598644"/>
    <lineage>
        <taxon>Bacteria</taxon>
        <taxon>Bacillati</taxon>
        <taxon>Actinomycetota</taxon>
        <taxon>Actinomycetes</taxon>
        <taxon>Pseudonocardiales</taxon>
        <taxon>Pseudonocardiaceae</taxon>
        <taxon>Labedaea</taxon>
    </lineage>
</organism>
<dbReference type="OrthoDB" id="3696035at2"/>
<dbReference type="AlphaFoldDB" id="A0A4R6RXU0"/>
<dbReference type="RefSeq" id="WP_133853948.1">
    <property type="nucleotide sequence ID" value="NZ_SNXZ01000009.1"/>
</dbReference>
<protein>
    <submittedName>
        <fullName evidence="3">Uncharacterized protein</fullName>
    </submittedName>
</protein>